<feature type="domain" description="HTH araC/xylS-type" evidence="4">
    <location>
        <begin position="165"/>
        <end position="266"/>
    </location>
</feature>
<dbReference type="InterPro" id="IPR046532">
    <property type="entry name" value="DUF6597"/>
</dbReference>
<proteinExistence type="predicted"/>
<dbReference type="Gene3D" id="1.10.10.60">
    <property type="entry name" value="Homeodomain-like"/>
    <property type="match status" value="1"/>
</dbReference>
<evidence type="ECO:0000256" key="3">
    <source>
        <dbReference type="ARBA" id="ARBA00023163"/>
    </source>
</evidence>
<keyword evidence="2" id="KW-0238">DNA-binding</keyword>
<keyword evidence="1" id="KW-0805">Transcription regulation</keyword>
<dbReference type="InterPro" id="IPR050204">
    <property type="entry name" value="AraC_XylS_family_regulators"/>
</dbReference>
<reference evidence="5 6" key="1">
    <citation type="journal article" date="2021" name="Microorganisms">
        <title>Genome Evolution of Filamentous Cyanobacterium Nostoc Species: From Facultative Symbiosis to Free Living.</title>
        <authorList>
            <person name="Huo D."/>
            <person name="Li H."/>
            <person name="Cai F."/>
            <person name="Guo X."/>
            <person name="Qiao Z."/>
            <person name="Wang W."/>
            <person name="Yu G."/>
            <person name="Li R."/>
        </authorList>
    </citation>
    <scope>NUCLEOTIDE SEQUENCE [LARGE SCALE GENOMIC DNA]</scope>
    <source>
        <strain evidence="5 6">CHAB 5714</strain>
    </source>
</reference>
<dbReference type="PANTHER" id="PTHR46796">
    <property type="entry name" value="HTH-TYPE TRANSCRIPTIONAL ACTIVATOR RHAS-RELATED"/>
    <property type="match status" value="1"/>
</dbReference>
<name>A0ABS8IKE3_9NOSO</name>
<evidence type="ECO:0000313" key="5">
    <source>
        <dbReference type="EMBL" id="MCC5604261.1"/>
    </source>
</evidence>
<evidence type="ECO:0000256" key="1">
    <source>
        <dbReference type="ARBA" id="ARBA00023015"/>
    </source>
</evidence>
<evidence type="ECO:0000256" key="2">
    <source>
        <dbReference type="ARBA" id="ARBA00023125"/>
    </source>
</evidence>
<dbReference type="SMART" id="SM00342">
    <property type="entry name" value="HTH_ARAC"/>
    <property type="match status" value="1"/>
</dbReference>
<dbReference type="PROSITE" id="PS01124">
    <property type="entry name" value="HTH_ARAC_FAMILY_2"/>
    <property type="match status" value="1"/>
</dbReference>
<sequence>MIDWQNQMIYQTYQPRSPLSQFVELLWSREGENLPKAQSRLLPIGSMELVINLHEDRIPLFDRDRRVQIGSTNGMMICGTHSKSFIINNDSKISMMGVHFKPGGNTPFFTLPAGELHNQRISLNELWQGRAVELRDRLLESPTVASRFWVLEQFLLMVMKPLDRYAAIAMALQEFRRYPTTKVSEVTDKIGFSARHFNQLFRDQVGLTPKLFCRVRRLQQALDLVSGKDRVDWADIAIACGYFDQAHFIHDFRSLADCTPTEYLAQCGFHPCHVVLLD</sequence>
<dbReference type="PANTHER" id="PTHR46796:SF13">
    <property type="entry name" value="HTH-TYPE TRANSCRIPTIONAL ACTIVATOR RHAS"/>
    <property type="match status" value="1"/>
</dbReference>
<dbReference type="Pfam" id="PF12833">
    <property type="entry name" value="HTH_18"/>
    <property type="match status" value="1"/>
</dbReference>
<keyword evidence="6" id="KW-1185">Reference proteome</keyword>
<dbReference type="RefSeq" id="WP_229490089.1">
    <property type="nucleotide sequence ID" value="NZ_JAIVFQ010000117.1"/>
</dbReference>
<dbReference type="SUPFAM" id="SSF46689">
    <property type="entry name" value="Homeodomain-like"/>
    <property type="match status" value="1"/>
</dbReference>
<comment type="caution">
    <text evidence="5">The sequence shown here is derived from an EMBL/GenBank/DDBJ whole genome shotgun (WGS) entry which is preliminary data.</text>
</comment>
<dbReference type="EMBL" id="JAIVFQ010000117">
    <property type="protein sequence ID" value="MCC5604261.1"/>
    <property type="molecule type" value="Genomic_DNA"/>
</dbReference>
<dbReference type="Proteomes" id="UP001199525">
    <property type="component" value="Unassembled WGS sequence"/>
</dbReference>
<evidence type="ECO:0000259" key="4">
    <source>
        <dbReference type="PROSITE" id="PS01124"/>
    </source>
</evidence>
<dbReference type="Pfam" id="PF20240">
    <property type="entry name" value="DUF6597"/>
    <property type="match status" value="1"/>
</dbReference>
<accession>A0ABS8IKE3</accession>
<protein>
    <submittedName>
        <fullName evidence="5">Helix-turn-helix transcriptional regulator</fullName>
    </submittedName>
</protein>
<gene>
    <name evidence="5" type="ORF">LC586_35140</name>
</gene>
<keyword evidence="3" id="KW-0804">Transcription</keyword>
<organism evidence="5 6">
    <name type="scientific">Nostoc favosum CHAB5714</name>
    <dbReference type="NCBI Taxonomy" id="2780399"/>
    <lineage>
        <taxon>Bacteria</taxon>
        <taxon>Bacillati</taxon>
        <taxon>Cyanobacteriota</taxon>
        <taxon>Cyanophyceae</taxon>
        <taxon>Nostocales</taxon>
        <taxon>Nostocaceae</taxon>
        <taxon>Nostoc</taxon>
        <taxon>Nostoc favosum</taxon>
    </lineage>
</organism>
<evidence type="ECO:0000313" key="6">
    <source>
        <dbReference type="Proteomes" id="UP001199525"/>
    </source>
</evidence>
<dbReference type="InterPro" id="IPR009057">
    <property type="entry name" value="Homeodomain-like_sf"/>
</dbReference>
<dbReference type="InterPro" id="IPR018060">
    <property type="entry name" value="HTH_AraC"/>
</dbReference>